<dbReference type="PANTHER" id="PTHR43394">
    <property type="entry name" value="ATP-DEPENDENT PERMEASE MDL1, MITOCHONDRIAL"/>
    <property type="match status" value="1"/>
</dbReference>
<dbReference type="PANTHER" id="PTHR43394:SF1">
    <property type="entry name" value="ATP-BINDING CASSETTE SUB-FAMILY B MEMBER 10, MITOCHONDRIAL"/>
    <property type="match status" value="1"/>
</dbReference>
<evidence type="ECO:0000313" key="2">
    <source>
        <dbReference type="Proteomes" id="UP000473470"/>
    </source>
</evidence>
<feature type="non-terminal residue" evidence="1">
    <location>
        <position position="1"/>
    </location>
</feature>
<dbReference type="SUPFAM" id="SSF52540">
    <property type="entry name" value="P-loop containing nucleoside triphosphate hydrolases"/>
    <property type="match status" value="1"/>
</dbReference>
<comment type="caution">
    <text evidence="1">The sequence shown here is derived from an EMBL/GenBank/DDBJ whole genome shotgun (WGS) entry which is preliminary data.</text>
</comment>
<dbReference type="EMBL" id="VZOK01000377">
    <property type="protein sequence ID" value="KAB0625284.1"/>
    <property type="molecule type" value="Genomic_DNA"/>
</dbReference>
<accession>A0A6L3MII4</accession>
<protein>
    <submittedName>
        <fullName evidence="1">Lipid ABC transporter permease/ATP-binding protein</fullName>
    </submittedName>
</protein>
<gene>
    <name evidence="1" type="ORF">F7R25_38225</name>
</gene>
<keyword evidence="1" id="KW-0547">Nucleotide-binding</keyword>
<dbReference type="Proteomes" id="UP000473470">
    <property type="component" value="Unassembled WGS sequence"/>
</dbReference>
<reference evidence="1 2" key="1">
    <citation type="submission" date="2019-09" db="EMBL/GenBank/DDBJ databases">
        <title>Draft genome sequences of 48 bacterial type strains from the CCUG.</title>
        <authorList>
            <person name="Tunovic T."/>
            <person name="Pineiro-Iglesias B."/>
            <person name="Unosson C."/>
            <person name="Inganas E."/>
            <person name="Ohlen M."/>
            <person name="Cardew S."/>
            <person name="Jensie-Markopoulos S."/>
            <person name="Salva-Serra F."/>
            <person name="Jaen-Luchoro D."/>
            <person name="Karlsson R."/>
            <person name="Svensson-Stadler L."/>
            <person name="Chun J."/>
            <person name="Moore E."/>
        </authorList>
    </citation>
    <scope>NUCLEOTIDE SEQUENCE [LARGE SCALE GENOMIC DNA]</scope>
    <source>
        <strain evidence="1 2">CCUG 65686</strain>
    </source>
</reference>
<name>A0A6L3MII4_9BURK</name>
<dbReference type="Gene3D" id="3.40.50.300">
    <property type="entry name" value="P-loop containing nucleotide triphosphate hydrolases"/>
    <property type="match status" value="1"/>
</dbReference>
<dbReference type="GO" id="GO:0015421">
    <property type="term" value="F:ABC-type oligopeptide transporter activity"/>
    <property type="evidence" value="ECO:0007669"/>
    <property type="project" value="TreeGrafter"/>
</dbReference>
<dbReference type="AlphaFoldDB" id="A0A6L3MII4"/>
<proteinExistence type="predicted"/>
<dbReference type="InterPro" id="IPR027417">
    <property type="entry name" value="P-loop_NTPase"/>
</dbReference>
<sequence>APILILDEATSALDNESEYYIQQAFDAAMQDRTTIVIAHRLSTIENADRIVVMDKGRIIEQGTHAELIAQQGAYFQLHQRNFEEN</sequence>
<organism evidence="1 2">
    <name type="scientific">Burkholderia stagnalis</name>
    <dbReference type="NCBI Taxonomy" id="1503054"/>
    <lineage>
        <taxon>Bacteria</taxon>
        <taxon>Pseudomonadati</taxon>
        <taxon>Pseudomonadota</taxon>
        <taxon>Betaproteobacteria</taxon>
        <taxon>Burkholderiales</taxon>
        <taxon>Burkholderiaceae</taxon>
        <taxon>Burkholderia</taxon>
        <taxon>Burkholderia cepacia complex</taxon>
    </lineage>
</organism>
<keyword evidence="1" id="KW-0067">ATP-binding</keyword>
<dbReference type="InterPro" id="IPR039421">
    <property type="entry name" value="Type_1_exporter"/>
</dbReference>
<evidence type="ECO:0000313" key="1">
    <source>
        <dbReference type="EMBL" id="KAB0625284.1"/>
    </source>
</evidence>
<dbReference type="GO" id="GO:0005524">
    <property type="term" value="F:ATP binding"/>
    <property type="evidence" value="ECO:0007669"/>
    <property type="project" value="UniProtKB-KW"/>
</dbReference>